<reference evidence="11" key="2">
    <citation type="submission" date="2014-05" db="EMBL/GenBank/DDBJ databases">
        <title>Draft genome sequence of Virgibacillus massiliensis Vm-5.</title>
        <authorList>
            <person name="Khelaifia S."/>
            <person name="Croce O."/>
            <person name="Lagier J.C."/>
            <person name="Raoult D."/>
        </authorList>
    </citation>
    <scope>NUCLEOTIDE SEQUENCE [LARGE SCALE GENOMIC DNA]</scope>
    <source>
        <strain evidence="11">Vm-5</strain>
    </source>
</reference>
<dbReference type="GO" id="GO:0000156">
    <property type="term" value="F:phosphorelay response regulator activity"/>
    <property type="evidence" value="ECO:0007669"/>
    <property type="project" value="TreeGrafter"/>
</dbReference>
<dbReference type="Gene3D" id="3.40.50.2300">
    <property type="match status" value="1"/>
</dbReference>
<sequence>MNSILLVDDEQRMLDLLALYLKPHGYVCAKVKSAMEALNYLDKENVDIILLDIMMPEINGWQLCRTIRDFSDVPIIMITARDQQEDIVKGLRLGADDYITKPFDESELLARIEALIRRTTSKALIEVDGLFWDKDRFEITYDNQVIPLTPKEFLMLGHLMNHPNIVVTRERFFEFIWGLHASTEARTIDSHVRNIRDKLRKAGFPIDLYLKTVWGIGYKWVVPKGKTDRI</sequence>
<keyword evidence="11" id="KW-1185">Reference proteome</keyword>
<evidence type="ECO:0000259" key="9">
    <source>
        <dbReference type="PROSITE" id="PS51755"/>
    </source>
</evidence>
<evidence type="ECO:0000256" key="4">
    <source>
        <dbReference type="ARBA" id="ARBA00023125"/>
    </source>
</evidence>
<dbReference type="InterPro" id="IPR011006">
    <property type="entry name" value="CheY-like_superfamily"/>
</dbReference>
<evidence type="ECO:0000313" key="10">
    <source>
        <dbReference type="EMBL" id="CDQ41210.1"/>
    </source>
</evidence>
<gene>
    <name evidence="10" type="primary">srrA_5</name>
    <name evidence="10" type="ORF">BN990_03565</name>
</gene>
<dbReference type="PANTHER" id="PTHR48111">
    <property type="entry name" value="REGULATOR OF RPOS"/>
    <property type="match status" value="1"/>
</dbReference>
<dbReference type="SMART" id="SM00448">
    <property type="entry name" value="REC"/>
    <property type="match status" value="1"/>
</dbReference>
<dbReference type="PANTHER" id="PTHR48111:SF73">
    <property type="entry name" value="ALKALINE PHOSPHATASE SYNTHESIS TRANSCRIPTIONAL REGULATORY PROTEIN PHOP"/>
    <property type="match status" value="1"/>
</dbReference>
<dbReference type="EMBL" id="CCDP010000002">
    <property type="protein sequence ID" value="CDQ41210.1"/>
    <property type="molecule type" value="Genomic_DNA"/>
</dbReference>
<dbReference type="SMART" id="SM00862">
    <property type="entry name" value="Trans_reg_C"/>
    <property type="match status" value="1"/>
</dbReference>
<dbReference type="Gene3D" id="1.10.10.10">
    <property type="entry name" value="Winged helix-like DNA-binding domain superfamily/Winged helix DNA-binding domain"/>
    <property type="match status" value="1"/>
</dbReference>
<dbReference type="PROSITE" id="PS51755">
    <property type="entry name" value="OMPR_PHOB"/>
    <property type="match status" value="1"/>
</dbReference>
<dbReference type="Pfam" id="PF00072">
    <property type="entry name" value="Response_reg"/>
    <property type="match status" value="1"/>
</dbReference>
<evidence type="ECO:0000313" key="11">
    <source>
        <dbReference type="Proteomes" id="UP000028875"/>
    </source>
</evidence>
<keyword evidence="5" id="KW-0804">Transcription</keyword>
<keyword evidence="3" id="KW-0805">Transcription regulation</keyword>
<feature type="domain" description="OmpR/PhoB-type" evidence="9">
    <location>
        <begin position="122"/>
        <end position="222"/>
    </location>
</feature>
<evidence type="ECO:0000256" key="1">
    <source>
        <dbReference type="ARBA" id="ARBA00022553"/>
    </source>
</evidence>
<dbReference type="GO" id="GO:0032993">
    <property type="term" value="C:protein-DNA complex"/>
    <property type="evidence" value="ECO:0007669"/>
    <property type="project" value="TreeGrafter"/>
</dbReference>
<evidence type="ECO:0000256" key="7">
    <source>
        <dbReference type="PROSITE-ProRule" id="PRU01091"/>
    </source>
</evidence>
<evidence type="ECO:0000256" key="3">
    <source>
        <dbReference type="ARBA" id="ARBA00023015"/>
    </source>
</evidence>
<accession>A0A024QG68</accession>
<organism evidence="10 11">
    <name type="scientific">Virgibacillus massiliensis</name>
    <dbReference type="NCBI Taxonomy" id="1462526"/>
    <lineage>
        <taxon>Bacteria</taxon>
        <taxon>Bacillati</taxon>
        <taxon>Bacillota</taxon>
        <taxon>Bacilli</taxon>
        <taxon>Bacillales</taxon>
        <taxon>Bacillaceae</taxon>
        <taxon>Virgibacillus</taxon>
    </lineage>
</organism>
<reference evidence="10 11" key="1">
    <citation type="submission" date="2014-03" db="EMBL/GenBank/DDBJ databases">
        <authorList>
            <person name="Urmite Genomes U."/>
        </authorList>
    </citation>
    <scope>NUCLEOTIDE SEQUENCE [LARGE SCALE GENOMIC DNA]</scope>
    <source>
        <strain evidence="10 11">Vm-5</strain>
    </source>
</reference>
<keyword evidence="1 6" id="KW-0597">Phosphoprotein</keyword>
<dbReference type="InterPro" id="IPR036388">
    <property type="entry name" value="WH-like_DNA-bd_sf"/>
</dbReference>
<dbReference type="PROSITE" id="PS50110">
    <property type="entry name" value="RESPONSE_REGULATORY"/>
    <property type="match status" value="1"/>
</dbReference>
<protein>
    <submittedName>
        <fullName evidence="10">Staphylococcal respiratory response protein A</fullName>
    </submittedName>
</protein>
<dbReference type="InterPro" id="IPR001867">
    <property type="entry name" value="OmpR/PhoB-type_DNA-bd"/>
</dbReference>
<evidence type="ECO:0000259" key="8">
    <source>
        <dbReference type="PROSITE" id="PS50110"/>
    </source>
</evidence>
<name>A0A024QG68_9BACI</name>
<dbReference type="OrthoDB" id="9790442at2"/>
<dbReference type="Proteomes" id="UP000028875">
    <property type="component" value="Unassembled WGS sequence"/>
</dbReference>
<keyword evidence="2" id="KW-0902">Two-component regulatory system</keyword>
<dbReference type="SUPFAM" id="SSF52172">
    <property type="entry name" value="CheY-like"/>
    <property type="match status" value="1"/>
</dbReference>
<evidence type="ECO:0000256" key="6">
    <source>
        <dbReference type="PROSITE-ProRule" id="PRU00169"/>
    </source>
</evidence>
<comment type="caution">
    <text evidence="10">The sequence shown here is derived from an EMBL/GenBank/DDBJ whole genome shotgun (WGS) entry which is preliminary data.</text>
</comment>
<dbReference type="FunFam" id="3.40.50.2300:FF:000001">
    <property type="entry name" value="DNA-binding response regulator PhoB"/>
    <property type="match status" value="1"/>
</dbReference>
<dbReference type="Gene3D" id="6.10.250.690">
    <property type="match status" value="1"/>
</dbReference>
<dbReference type="InterPro" id="IPR039420">
    <property type="entry name" value="WalR-like"/>
</dbReference>
<dbReference type="AlphaFoldDB" id="A0A024QG68"/>
<evidence type="ECO:0000256" key="2">
    <source>
        <dbReference type="ARBA" id="ARBA00023012"/>
    </source>
</evidence>
<dbReference type="RefSeq" id="WP_021290522.1">
    <property type="nucleotide sequence ID" value="NZ_BNER01000009.1"/>
</dbReference>
<dbReference type="GO" id="GO:0005829">
    <property type="term" value="C:cytosol"/>
    <property type="evidence" value="ECO:0007669"/>
    <property type="project" value="TreeGrafter"/>
</dbReference>
<dbReference type="CDD" id="cd00383">
    <property type="entry name" value="trans_reg_C"/>
    <property type="match status" value="1"/>
</dbReference>
<evidence type="ECO:0000256" key="5">
    <source>
        <dbReference type="ARBA" id="ARBA00023163"/>
    </source>
</evidence>
<feature type="domain" description="Response regulatory" evidence="8">
    <location>
        <begin position="3"/>
        <end position="116"/>
    </location>
</feature>
<feature type="DNA-binding region" description="OmpR/PhoB-type" evidence="7">
    <location>
        <begin position="122"/>
        <end position="222"/>
    </location>
</feature>
<keyword evidence="4 7" id="KW-0238">DNA-binding</keyword>
<dbReference type="InterPro" id="IPR001789">
    <property type="entry name" value="Sig_transdc_resp-reg_receiver"/>
</dbReference>
<dbReference type="eggNOG" id="COG0745">
    <property type="taxonomic scope" value="Bacteria"/>
</dbReference>
<dbReference type="GO" id="GO:0000976">
    <property type="term" value="F:transcription cis-regulatory region binding"/>
    <property type="evidence" value="ECO:0007669"/>
    <property type="project" value="TreeGrafter"/>
</dbReference>
<dbReference type="GO" id="GO:0006355">
    <property type="term" value="P:regulation of DNA-templated transcription"/>
    <property type="evidence" value="ECO:0007669"/>
    <property type="project" value="InterPro"/>
</dbReference>
<feature type="modified residue" description="4-aspartylphosphate" evidence="6">
    <location>
        <position position="52"/>
    </location>
</feature>
<proteinExistence type="predicted"/>
<dbReference type="CDD" id="cd17574">
    <property type="entry name" value="REC_OmpR"/>
    <property type="match status" value="1"/>
</dbReference>
<dbReference type="Pfam" id="PF00486">
    <property type="entry name" value="Trans_reg_C"/>
    <property type="match status" value="1"/>
</dbReference>
<dbReference type="STRING" id="1462526.BN990_03565"/>